<evidence type="ECO:0000259" key="2">
    <source>
        <dbReference type="Pfam" id="PF04101"/>
    </source>
</evidence>
<dbReference type="InterPro" id="IPR007235">
    <property type="entry name" value="Glyco_trans_28_C"/>
</dbReference>
<dbReference type="PANTHER" id="PTHR21015:SF28">
    <property type="entry name" value="SLL1722 PROTEIN"/>
    <property type="match status" value="1"/>
</dbReference>
<protein>
    <submittedName>
        <fullName evidence="3">Glycosyl transferase</fullName>
    </submittedName>
</protein>
<evidence type="ECO:0000313" key="4">
    <source>
        <dbReference type="Proteomes" id="UP000632322"/>
    </source>
</evidence>
<accession>A0ABQ1LX48</accession>
<dbReference type="GO" id="GO:0016740">
    <property type="term" value="F:transferase activity"/>
    <property type="evidence" value="ECO:0007669"/>
    <property type="project" value="UniProtKB-KW"/>
</dbReference>
<dbReference type="Pfam" id="PF04101">
    <property type="entry name" value="Glyco_tran_28_C"/>
    <property type="match status" value="1"/>
</dbReference>
<proteinExistence type="predicted"/>
<feature type="domain" description="Glycosyl transferase family 28 C-terminal" evidence="2">
    <location>
        <begin position="239"/>
        <end position="350"/>
    </location>
</feature>
<gene>
    <name evidence="3" type="ORF">GCM10010974_09600</name>
</gene>
<keyword evidence="4" id="KW-1185">Reference proteome</keyword>
<dbReference type="EMBL" id="BMJG01000002">
    <property type="protein sequence ID" value="GGC29145.1"/>
    <property type="molecule type" value="Genomic_DNA"/>
</dbReference>
<dbReference type="Gene3D" id="3.40.50.2000">
    <property type="entry name" value="Glycogen Phosphorylase B"/>
    <property type="match status" value="1"/>
</dbReference>
<feature type="region of interest" description="Disordered" evidence="1">
    <location>
        <begin position="405"/>
        <end position="451"/>
    </location>
</feature>
<reference evidence="4" key="1">
    <citation type="journal article" date="2019" name="Int. J. Syst. Evol. Microbiol.">
        <title>The Global Catalogue of Microorganisms (GCM) 10K type strain sequencing project: providing services to taxonomists for standard genome sequencing and annotation.</title>
        <authorList>
            <consortium name="The Broad Institute Genomics Platform"/>
            <consortium name="The Broad Institute Genome Sequencing Center for Infectious Disease"/>
            <person name="Wu L."/>
            <person name="Ma J."/>
        </authorList>
    </citation>
    <scope>NUCLEOTIDE SEQUENCE [LARGE SCALE GENOMIC DNA]</scope>
    <source>
        <strain evidence="4">CGMCC 1.15472</strain>
    </source>
</reference>
<sequence>MRIALFSHDSLGLGHIRRNRSLAFALARDLPALTGREVSGLLIASSPEATRFDLPDGWDWVILPGVTPAPGGYVPRALASSMQGLRELRAAAISAILDQQRPELFIVDRHPFGIGGELADAIDQVRGHGCRTVLGLREVLDTPSVIAAEWEKVGGPARVAESFDEVWIYGDPDVYDPRSTGEVPATLAAKAVTTGYLSRDRPDDGGVLPAGTVAAGVVTADVETAGGRTRPFVLTCLGGGSDGGSLASIAVDAEPPDGHRHLVVTGPQMDTEEFERLRARAGAATTVIRHCDDIPGLVAAADAVVCMGGYNTLAELMATDTPALVVPRKGHRAEQPRRAFALAAAGAVDALTIDSLDADVLSEWFADRVGRPADRSQIDLTGLATVPRLAAELIADVRAEATAFGSATAPTPTTAPATTAPASTAPTATAAAGTAPSARLPITLEETSHAV</sequence>
<dbReference type="SUPFAM" id="SSF53756">
    <property type="entry name" value="UDP-Glycosyltransferase/glycogen phosphorylase"/>
    <property type="match status" value="1"/>
</dbReference>
<dbReference type="Proteomes" id="UP000632322">
    <property type="component" value="Unassembled WGS sequence"/>
</dbReference>
<organism evidence="3 4">
    <name type="scientific">Brevibacterium sediminis</name>
    <dbReference type="NCBI Taxonomy" id="1857024"/>
    <lineage>
        <taxon>Bacteria</taxon>
        <taxon>Bacillati</taxon>
        <taxon>Actinomycetota</taxon>
        <taxon>Actinomycetes</taxon>
        <taxon>Micrococcales</taxon>
        <taxon>Brevibacteriaceae</taxon>
        <taxon>Brevibacterium</taxon>
    </lineage>
</organism>
<feature type="compositionally biased region" description="Low complexity" evidence="1">
    <location>
        <begin position="405"/>
        <end position="438"/>
    </location>
</feature>
<name>A0ABQ1LX48_9MICO</name>
<evidence type="ECO:0000313" key="3">
    <source>
        <dbReference type="EMBL" id="GGC29145.1"/>
    </source>
</evidence>
<keyword evidence="3" id="KW-0808">Transferase</keyword>
<comment type="caution">
    <text evidence="3">The sequence shown here is derived from an EMBL/GenBank/DDBJ whole genome shotgun (WGS) entry which is preliminary data.</text>
</comment>
<evidence type="ECO:0000256" key="1">
    <source>
        <dbReference type="SAM" id="MobiDB-lite"/>
    </source>
</evidence>
<dbReference type="PANTHER" id="PTHR21015">
    <property type="entry name" value="UDP-N-ACETYLGLUCOSAMINE--N-ACETYLMURAMYL-(PENTAPEPTIDE) PYROPHOSPHORYL-UNDECAPRENOL N-ACETYLGLUCOSAMINE TRANSFERASE 1"/>
    <property type="match status" value="1"/>
</dbReference>